<evidence type="ECO:0000313" key="3">
    <source>
        <dbReference type="Proteomes" id="UP000831460"/>
    </source>
</evidence>
<evidence type="ECO:0000256" key="1">
    <source>
        <dbReference type="SAM" id="SignalP"/>
    </source>
</evidence>
<name>A0ABY4BLW1_9FLAO</name>
<feature type="signal peptide" evidence="1">
    <location>
        <begin position="1"/>
        <end position="21"/>
    </location>
</feature>
<gene>
    <name evidence="2" type="ORF">MTP09_07390</name>
</gene>
<keyword evidence="3" id="KW-1185">Reference proteome</keyword>
<feature type="chain" id="PRO_5046328853" description="Lipoprotein" evidence="1">
    <location>
        <begin position="22"/>
        <end position="260"/>
    </location>
</feature>
<accession>A0ABY4BLW1</accession>
<keyword evidence="1" id="KW-0732">Signal</keyword>
<proteinExistence type="predicted"/>
<dbReference type="Proteomes" id="UP000831460">
    <property type="component" value="Chromosome"/>
</dbReference>
<reference evidence="2 3" key="1">
    <citation type="submission" date="2022-03" db="EMBL/GenBank/DDBJ databases">
        <title>Chryseobacterium sp. isolated from particulate matters in swine house.</title>
        <authorList>
            <person name="Won M."/>
            <person name="Kim S.-J."/>
            <person name="Kwon S.-W."/>
        </authorList>
    </citation>
    <scope>NUCLEOTIDE SEQUENCE [LARGE SCALE GENOMIC DNA]</scope>
    <source>
        <strain evidence="2 3">SC2-2</strain>
    </source>
</reference>
<sequence>MKSIKLSAAAAVLSLILFSCGNSDNKKQNGNDINLDAVINSKSNDPNAKGDNKCLLDYQSKYDALLSEEDVLAATGFSKDVMETKYNKVLKNPENHEFVYIFENGRMGKIPGIKSEMAVPDLVAIRSIKPMSLTTFNQSYQAATDEQVQAANDALNDIADGNSGDADADEAMKKAKEQNISKDEIKKTGGALTDVFKEVSKGYRAVEGLGDAACWNIVTNELYVLQNGVKFEIRTDISNDTEKNKSVAVKLAEIVLNKCK</sequence>
<dbReference type="RefSeq" id="WP_243547524.1">
    <property type="nucleotide sequence ID" value="NZ_CP094532.1"/>
</dbReference>
<protein>
    <recommendedName>
        <fullName evidence="4">Lipoprotein</fullName>
    </recommendedName>
</protein>
<dbReference type="EMBL" id="CP094532">
    <property type="protein sequence ID" value="UOE39749.1"/>
    <property type="molecule type" value="Genomic_DNA"/>
</dbReference>
<organism evidence="2 3">
    <name type="scientific">Chryseobacterium suipulveris</name>
    <dbReference type="NCBI Taxonomy" id="2929800"/>
    <lineage>
        <taxon>Bacteria</taxon>
        <taxon>Pseudomonadati</taxon>
        <taxon>Bacteroidota</taxon>
        <taxon>Flavobacteriia</taxon>
        <taxon>Flavobacteriales</taxon>
        <taxon>Weeksellaceae</taxon>
        <taxon>Chryseobacterium group</taxon>
        <taxon>Chryseobacterium</taxon>
    </lineage>
</organism>
<evidence type="ECO:0000313" key="2">
    <source>
        <dbReference type="EMBL" id="UOE39749.1"/>
    </source>
</evidence>
<evidence type="ECO:0008006" key="4">
    <source>
        <dbReference type="Google" id="ProtNLM"/>
    </source>
</evidence>
<dbReference type="PROSITE" id="PS51257">
    <property type="entry name" value="PROKAR_LIPOPROTEIN"/>
    <property type="match status" value="1"/>
</dbReference>